<dbReference type="Gene3D" id="2.40.170.20">
    <property type="entry name" value="TonB-dependent receptor, beta-barrel domain"/>
    <property type="match status" value="1"/>
</dbReference>
<dbReference type="STRING" id="1118202.SAMN05443429_101268"/>
<sequence>MRKISIASLLLGGMISAQQTPKQDSAKAKDIQEVNITKKIFERKTDRMVYDVAASPSAKGSTALDLLKETPTVIATEDDKFSMPGKSAVAIYINGRKTNMNADALNAMLKNTPAENISKIEVISMPGSEFDVPGNTGIINIVMKKRTTDGYNGTLRMENEKAYRSNPSTALNLNLRQNKFGANISTGYSETTYFKEMILENGIRENYTVSSGSINLLSKNLYANLSLDYDINEKNYLNFGFNSNFSRIKNYSAEFSNQSFYSGSITNENYNRTDNPKNQSDNLSGQIRYELTHGKNDSKLKFFASYLNYKKDEHSENRTFALPTMRMLGGFNQISPQQIDAFIFQGDEVLKFKDESTLSFGGNVNLTKTDNDTRYETADGFYFITNPELSNHFVYKENIASAYTNYERNFSEKISAKAGLRFEHTTMDGEISDKPEYNFRRSLNDILPFVNLSWQPSEKHSLSYGFTSRVQRPSFWELNPVRNYTTPNNYVQNNPFMIPAKIYEQELMYMLNGAWYLQLSHYYTRHASAQIPLQKTDASGDVSLRYIRTNYGDNQGITATVGMQKAFLKGRWIANASANFSHQKYSGSVDTDPLTLEVFEPYIVDRTTDFLTITAGSRYAFDKAKTWWLNAQYFLQTKIELEMGHLPLLHTLNLSLQKNWENWTFKGSVSDVFNGLRKMDIINENGNGYFNNVRQRNYNQRFALGITYNFGNQKLKRTRQDGGEASELKSRTGGK</sequence>
<proteinExistence type="predicted"/>
<feature type="domain" description="Outer membrane protein beta-barrel" evidence="4">
    <location>
        <begin position="295"/>
        <end position="708"/>
    </location>
</feature>
<gene>
    <name evidence="5" type="ORF">SAMN05443429_101268</name>
</gene>
<evidence type="ECO:0000313" key="6">
    <source>
        <dbReference type="Proteomes" id="UP000184335"/>
    </source>
</evidence>
<dbReference type="InterPro" id="IPR036942">
    <property type="entry name" value="Beta-barrel_TonB_sf"/>
</dbReference>
<evidence type="ECO:0000259" key="4">
    <source>
        <dbReference type="Pfam" id="PF14905"/>
    </source>
</evidence>
<protein>
    <submittedName>
        <fullName evidence="5">Outer membrane receptor proteins, mostly Fe transport</fullName>
    </submittedName>
</protein>
<dbReference type="EMBL" id="FQYI01000001">
    <property type="protein sequence ID" value="SHI35091.1"/>
    <property type="molecule type" value="Genomic_DNA"/>
</dbReference>
<dbReference type="RefSeq" id="WP_073177573.1">
    <property type="nucleotide sequence ID" value="NZ_FQYI01000001.1"/>
</dbReference>
<keyword evidence="5" id="KW-0675">Receptor</keyword>
<name>A0A1M6AFA9_9FLAO</name>
<organism evidence="5 6">
    <name type="scientific">Cruoricaptor ignavus</name>
    <dbReference type="NCBI Taxonomy" id="1118202"/>
    <lineage>
        <taxon>Bacteria</taxon>
        <taxon>Pseudomonadati</taxon>
        <taxon>Bacteroidota</taxon>
        <taxon>Flavobacteriia</taxon>
        <taxon>Flavobacteriales</taxon>
        <taxon>Weeksellaceae</taxon>
        <taxon>Cruoricaptor</taxon>
    </lineage>
</organism>
<dbReference type="InterPro" id="IPR041700">
    <property type="entry name" value="OMP_b-brl_3"/>
</dbReference>
<keyword evidence="2" id="KW-0472">Membrane</keyword>
<dbReference type="GO" id="GO:0009279">
    <property type="term" value="C:cell outer membrane"/>
    <property type="evidence" value="ECO:0007669"/>
    <property type="project" value="UniProtKB-SubCell"/>
</dbReference>
<evidence type="ECO:0000256" key="2">
    <source>
        <dbReference type="ARBA" id="ARBA00023136"/>
    </source>
</evidence>
<dbReference type="SUPFAM" id="SSF56935">
    <property type="entry name" value="Porins"/>
    <property type="match status" value="1"/>
</dbReference>
<dbReference type="AlphaFoldDB" id="A0A1M6AFA9"/>
<accession>A0A1M6AFA9</accession>
<reference evidence="5 6" key="1">
    <citation type="submission" date="2016-11" db="EMBL/GenBank/DDBJ databases">
        <authorList>
            <person name="Jaros S."/>
            <person name="Januszkiewicz K."/>
            <person name="Wedrychowicz H."/>
        </authorList>
    </citation>
    <scope>NUCLEOTIDE SEQUENCE [LARGE SCALE GENOMIC DNA]</scope>
    <source>
        <strain evidence="5 6">DSM 25479</strain>
    </source>
</reference>
<dbReference type="Pfam" id="PF14905">
    <property type="entry name" value="OMP_b-brl_3"/>
    <property type="match status" value="1"/>
</dbReference>
<evidence type="ECO:0000256" key="3">
    <source>
        <dbReference type="ARBA" id="ARBA00023237"/>
    </source>
</evidence>
<evidence type="ECO:0000256" key="1">
    <source>
        <dbReference type="ARBA" id="ARBA00004442"/>
    </source>
</evidence>
<dbReference type="Proteomes" id="UP000184335">
    <property type="component" value="Unassembled WGS sequence"/>
</dbReference>
<comment type="subcellular location">
    <subcellularLocation>
        <location evidence="1">Cell outer membrane</location>
    </subcellularLocation>
</comment>
<keyword evidence="3" id="KW-0998">Cell outer membrane</keyword>
<dbReference type="PANTHER" id="PTHR40980">
    <property type="entry name" value="PLUG DOMAIN-CONTAINING PROTEIN"/>
    <property type="match status" value="1"/>
</dbReference>
<evidence type="ECO:0000313" key="5">
    <source>
        <dbReference type="EMBL" id="SHI35091.1"/>
    </source>
</evidence>
<dbReference type="OrthoDB" id="8764943at2"/>
<dbReference type="PANTHER" id="PTHR40980:SF4">
    <property type="entry name" value="TONB-DEPENDENT RECEPTOR-LIKE BETA-BARREL DOMAIN-CONTAINING PROTEIN"/>
    <property type="match status" value="1"/>
</dbReference>
<keyword evidence="6" id="KW-1185">Reference proteome</keyword>